<evidence type="ECO:0000313" key="2">
    <source>
        <dbReference type="Proteomes" id="UP001295740"/>
    </source>
</evidence>
<dbReference type="AlphaFoldDB" id="A0AAI8YK70"/>
<accession>A0AAI8YK70</accession>
<reference evidence="1" key="1">
    <citation type="submission" date="2023-10" db="EMBL/GenBank/DDBJ databases">
        <authorList>
            <person name="Hackl T."/>
        </authorList>
    </citation>
    <scope>NUCLEOTIDE SEQUENCE</scope>
</reference>
<keyword evidence="2" id="KW-1185">Reference proteome</keyword>
<sequence length="629" mass="71403">MAFKREDHVVREEPTHPEVHEYMVRRLDGQILPVFTATPDSGVVYDGLTHEWVPEHVEDVINLDQTYSHCINAQNSLVVTANKLARKRKLPSIDLNTIHSWTEVEESVIGTCNTLEAIPERDNAIPSGFINKLKGGSRSLCKHAGAGITLAKVVPTDSYLSVLAGGLTGVFTALQKTGQYRKDILDALEDITFVLNDHAALLHLDEQDEELHRRAASLYRSLFSLLEAILQWFLKKTLVTGVKTLIDSSGFSEQLKSRRDDVKLSVERFRRHTNQIYARKQNAMLQQNNTMLYMQGTSINMHNRNSHEILGELAQMQRTLSRIAVLEKLEFFLNVDQDAMEERIALIVARRAKPKSKLRAVDIDGIFEHYLYEPRLITTDSNSLLDVPFRPGYDMDEHRILAIRQNPSFKAWLVLDQSSMLLLNANSEMASSLEMSYLSAKTFQRVLEISTEQADAPTKLITLAFFCSRHQDYMRDINGKPAELAMTLLLQLLDQYRDFDQNMLAAIPDPLDPDDLGSICLTFGCLLAALPQNVIVILIIDGLRFYTQPARRRDLTRHVIEYLVDSIFIEDLFTNDEVLNIPKSMWATEGYNTSVWKKPMALERPANGFTDIDMIEAIVSSNCKDYLGS</sequence>
<name>A0AAI8YK70_9PEZI</name>
<gene>
    <name evidence="1" type="ORF">KHLLAP_LOCUS8210</name>
</gene>
<comment type="caution">
    <text evidence="1">The sequence shown here is derived from an EMBL/GenBank/DDBJ whole genome shotgun (WGS) entry which is preliminary data.</text>
</comment>
<organism evidence="1 2">
    <name type="scientific">Anthostomella pinea</name>
    <dbReference type="NCBI Taxonomy" id="933095"/>
    <lineage>
        <taxon>Eukaryota</taxon>
        <taxon>Fungi</taxon>
        <taxon>Dikarya</taxon>
        <taxon>Ascomycota</taxon>
        <taxon>Pezizomycotina</taxon>
        <taxon>Sordariomycetes</taxon>
        <taxon>Xylariomycetidae</taxon>
        <taxon>Xylariales</taxon>
        <taxon>Xylariaceae</taxon>
        <taxon>Anthostomella</taxon>
    </lineage>
</organism>
<dbReference type="PANTHER" id="PTHR40619:SF3">
    <property type="entry name" value="FUNGAL STAND N-TERMINAL GOODBYE DOMAIN-CONTAINING PROTEIN"/>
    <property type="match status" value="1"/>
</dbReference>
<protein>
    <submittedName>
        <fullName evidence="1">Uu.00g089280.m01.CDS01</fullName>
    </submittedName>
</protein>
<dbReference type="EMBL" id="CAUWAG010000010">
    <property type="protein sequence ID" value="CAJ2507742.1"/>
    <property type="molecule type" value="Genomic_DNA"/>
</dbReference>
<dbReference type="PANTHER" id="PTHR40619">
    <property type="entry name" value="FUNGAL STAND N-TERMINAL GOODBYE DOMAIN-CONTAINING PROTEIN"/>
    <property type="match status" value="1"/>
</dbReference>
<proteinExistence type="predicted"/>
<evidence type="ECO:0000313" key="1">
    <source>
        <dbReference type="EMBL" id="CAJ2507742.1"/>
    </source>
</evidence>
<dbReference type="Proteomes" id="UP001295740">
    <property type="component" value="Unassembled WGS sequence"/>
</dbReference>